<organism evidence="1 2">
    <name type="scientific">Wickerhamomyces pijperi</name>
    <name type="common">Yeast</name>
    <name type="synonym">Pichia pijperi</name>
    <dbReference type="NCBI Taxonomy" id="599730"/>
    <lineage>
        <taxon>Eukaryota</taxon>
        <taxon>Fungi</taxon>
        <taxon>Dikarya</taxon>
        <taxon>Ascomycota</taxon>
        <taxon>Saccharomycotina</taxon>
        <taxon>Saccharomycetes</taxon>
        <taxon>Phaffomycetales</taxon>
        <taxon>Wickerhamomycetaceae</taxon>
        <taxon>Wickerhamomyces</taxon>
    </lineage>
</organism>
<protein>
    <submittedName>
        <fullName evidence="1">Uncharacterized protein</fullName>
    </submittedName>
</protein>
<dbReference type="EMBL" id="JAEUBG010003206">
    <property type="protein sequence ID" value="KAH3683221.1"/>
    <property type="molecule type" value="Genomic_DNA"/>
</dbReference>
<reference evidence="1" key="1">
    <citation type="journal article" date="2021" name="Open Biol.">
        <title>Shared evolutionary footprints suggest mitochondrial oxidative damage underlies multiple complex I losses in fungi.</title>
        <authorList>
            <person name="Schikora-Tamarit M.A."/>
            <person name="Marcet-Houben M."/>
            <person name="Nosek J."/>
            <person name="Gabaldon T."/>
        </authorList>
    </citation>
    <scope>NUCLEOTIDE SEQUENCE</scope>
    <source>
        <strain evidence="1">CBS2887</strain>
    </source>
</reference>
<comment type="caution">
    <text evidence="1">The sequence shown here is derived from an EMBL/GenBank/DDBJ whole genome shotgun (WGS) entry which is preliminary data.</text>
</comment>
<sequence length="234" mass="26960">MTTDSSQRPSLAVYRFSSDFFQTHQLSTIEPFIQTICARINEGYDQIHGKYGYLDTKCPRIEDHRNFVEEFHLLDDAAYILLLVKDPEIGDDEISTKLKSKDVPLVEVTTEEILKYNSLQVHDIIGSITMKPLESTPSQMEPKAFISFFKGAGRFLLEFIEPLVVKENPKVTHLMVQVVVCHELVPLYVKFGYVEYLPRQRQVVKQGVIVEGCMTGVPAHKDFEITWMNKQIRF</sequence>
<keyword evidence="2" id="KW-1185">Reference proteome</keyword>
<dbReference type="AlphaFoldDB" id="A0A9P8TLG8"/>
<dbReference type="Proteomes" id="UP000774326">
    <property type="component" value="Unassembled WGS sequence"/>
</dbReference>
<reference evidence="1" key="2">
    <citation type="submission" date="2021-01" db="EMBL/GenBank/DDBJ databases">
        <authorList>
            <person name="Schikora-Tamarit M.A."/>
        </authorList>
    </citation>
    <scope>NUCLEOTIDE SEQUENCE</scope>
    <source>
        <strain evidence="1">CBS2887</strain>
    </source>
</reference>
<name>A0A9P8TLG8_WICPI</name>
<proteinExistence type="predicted"/>
<evidence type="ECO:0000313" key="1">
    <source>
        <dbReference type="EMBL" id="KAH3683221.1"/>
    </source>
</evidence>
<accession>A0A9P8TLG8</accession>
<evidence type="ECO:0000313" key="2">
    <source>
        <dbReference type="Proteomes" id="UP000774326"/>
    </source>
</evidence>
<gene>
    <name evidence="1" type="ORF">WICPIJ_005811</name>
</gene>